<gene>
    <name evidence="1" type="ORF">MONAX_5E000767</name>
</gene>
<evidence type="ECO:0000313" key="2">
    <source>
        <dbReference type="Proteomes" id="UP000335636"/>
    </source>
</evidence>
<sequence length="97" mass="10797">MVFPHPRQLPRKTRASAQGSRYLISGPRHVAGLRERRTPLRVGTCSTATQFRPDGKPPTCEPLPAVTARGGETVFLTLSRRRFLPFLPARSVWSLSS</sequence>
<dbReference type="Proteomes" id="UP000335636">
    <property type="component" value="Unassembled WGS sequence"/>
</dbReference>
<comment type="caution">
    <text evidence="1">The sequence shown here is derived from an EMBL/GenBank/DDBJ whole genome shotgun (WGS) entry which is preliminary data.</text>
</comment>
<dbReference type="EMBL" id="CABDUW010001073">
    <property type="protein sequence ID" value="VTJ78397.1"/>
    <property type="molecule type" value="Genomic_DNA"/>
</dbReference>
<proteinExistence type="predicted"/>
<accession>A0A5E4C8Y2</accession>
<evidence type="ECO:0000313" key="1">
    <source>
        <dbReference type="EMBL" id="VTJ78397.1"/>
    </source>
</evidence>
<reference evidence="1" key="1">
    <citation type="submission" date="2019-04" db="EMBL/GenBank/DDBJ databases">
        <authorList>
            <person name="Alioto T."/>
            <person name="Alioto T."/>
        </authorList>
    </citation>
    <scope>NUCLEOTIDE SEQUENCE [LARGE SCALE GENOMIC DNA]</scope>
</reference>
<protein>
    <submittedName>
        <fullName evidence="1">Uncharacterized protein</fullName>
    </submittedName>
</protein>
<keyword evidence="2" id="KW-1185">Reference proteome</keyword>
<organism evidence="1 2">
    <name type="scientific">Marmota monax</name>
    <name type="common">Woodchuck</name>
    <dbReference type="NCBI Taxonomy" id="9995"/>
    <lineage>
        <taxon>Eukaryota</taxon>
        <taxon>Metazoa</taxon>
        <taxon>Chordata</taxon>
        <taxon>Craniata</taxon>
        <taxon>Vertebrata</taxon>
        <taxon>Euteleostomi</taxon>
        <taxon>Mammalia</taxon>
        <taxon>Eutheria</taxon>
        <taxon>Euarchontoglires</taxon>
        <taxon>Glires</taxon>
        <taxon>Rodentia</taxon>
        <taxon>Sciuromorpha</taxon>
        <taxon>Sciuridae</taxon>
        <taxon>Xerinae</taxon>
        <taxon>Marmotini</taxon>
        <taxon>Marmota</taxon>
    </lineage>
</organism>
<dbReference type="AlphaFoldDB" id="A0A5E4C8Y2"/>
<name>A0A5E4C8Y2_MARMO</name>